<dbReference type="SMART" id="SM00966">
    <property type="entry name" value="SpoVT_AbrB"/>
    <property type="match status" value="1"/>
</dbReference>
<feature type="region of interest" description="Disordered" evidence="1">
    <location>
        <begin position="65"/>
        <end position="86"/>
    </location>
</feature>
<proteinExistence type="predicted"/>
<evidence type="ECO:0000313" key="3">
    <source>
        <dbReference type="EMBL" id="ORW65982.1"/>
    </source>
</evidence>
<accession>A0A1X2BQW2</accession>
<gene>
    <name evidence="3" type="ORF">AWC22_02100</name>
</gene>
<dbReference type="RefSeq" id="WP_085252416.1">
    <property type="nucleotide sequence ID" value="NZ_CAJMWJ010000001.1"/>
</dbReference>
<dbReference type="Proteomes" id="UP000193087">
    <property type="component" value="Unassembled WGS sequence"/>
</dbReference>
<evidence type="ECO:0000256" key="1">
    <source>
        <dbReference type="SAM" id="MobiDB-lite"/>
    </source>
</evidence>
<protein>
    <recommendedName>
        <fullName evidence="2">SpoVT-AbrB domain-containing protein</fullName>
    </recommendedName>
</protein>
<evidence type="ECO:0000313" key="4">
    <source>
        <dbReference type="Proteomes" id="UP000193087"/>
    </source>
</evidence>
<feature type="compositionally biased region" description="Basic and acidic residues" evidence="1">
    <location>
        <begin position="65"/>
        <end position="76"/>
    </location>
</feature>
<feature type="domain" description="SpoVT-AbrB" evidence="2">
    <location>
        <begin position="8"/>
        <end position="53"/>
    </location>
</feature>
<evidence type="ECO:0000259" key="2">
    <source>
        <dbReference type="SMART" id="SM00966"/>
    </source>
</evidence>
<dbReference type="OrthoDB" id="9811597at2"/>
<dbReference type="GeneID" id="93497443"/>
<dbReference type="SUPFAM" id="SSF89447">
    <property type="entry name" value="AbrB/MazE/MraZ-like"/>
    <property type="match status" value="1"/>
</dbReference>
<dbReference type="AlphaFoldDB" id="A0A1X2BQW2"/>
<sequence length="86" mass="9775">MDALEGPSKISDSRQVALPKRLMDSLGWDKGDYVMFRLSDDDPEVMKVVLESVVLRQLRHGEDAERMMRMTTRTETDVDEASSGRS</sequence>
<reference evidence="3 4" key="1">
    <citation type="submission" date="2016-01" db="EMBL/GenBank/DDBJ databases">
        <title>The new phylogeny of the genus Mycobacterium.</title>
        <authorList>
            <person name="Tarcisio F."/>
            <person name="Conor M."/>
            <person name="Antonella G."/>
            <person name="Elisabetta G."/>
            <person name="Giulia F.S."/>
            <person name="Sara T."/>
            <person name="Anna F."/>
            <person name="Clotilde B."/>
            <person name="Roberto B."/>
            <person name="Veronica D.S."/>
            <person name="Fabio R."/>
            <person name="Monica P."/>
            <person name="Olivier J."/>
            <person name="Enrico T."/>
            <person name="Nicola S."/>
        </authorList>
    </citation>
    <scope>NUCLEOTIDE SEQUENCE [LARGE SCALE GENOMIC DNA]</scope>
    <source>
        <strain evidence="3 4">DSM 45176</strain>
    </source>
</reference>
<organism evidence="3 4">
    <name type="scientific">Mycobacterium riyadhense</name>
    <dbReference type="NCBI Taxonomy" id="486698"/>
    <lineage>
        <taxon>Bacteria</taxon>
        <taxon>Bacillati</taxon>
        <taxon>Actinomycetota</taxon>
        <taxon>Actinomycetes</taxon>
        <taxon>Mycobacteriales</taxon>
        <taxon>Mycobacteriaceae</taxon>
        <taxon>Mycobacterium</taxon>
    </lineage>
</organism>
<dbReference type="EMBL" id="LQPQ01000191">
    <property type="protein sequence ID" value="ORW65982.1"/>
    <property type="molecule type" value="Genomic_DNA"/>
</dbReference>
<dbReference type="GO" id="GO:0003677">
    <property type="term" value="F:DNA binding"/>
    <property type="evidence" value="ECO:0007669"/>
    <property type="project" value="InterPro"/>
</dbReference>
<name>A0A1X2BQW2_9MYCO</name>
<dbReference type="InterPro" id="IPR007159">
    <property type="entry name" value="SpoVT-AbrB_dom"/>
</dbReference>
<dbReference type="InterPro" id="IPR037914">
    <property type="entry name" value="SpoVT-AbrB_sf"/>
</dbReference>
<comment type="caution">
    <text evidence="3">The sequence shown here is derived from an EMBL/GenBank/DDBJ whole genome shotgun (WGS) entry which is preliminary data.</text>
</comment>
<dbReference type="Gene3D" id="2.10.260.10">
    <property type="match status" value="1"/>
</dbReference>
<keyword evidence="4" id="KW-1185">Reference proteome</keyword>